<organism evidence="1 2">
    <name type="scientific">Clostridium polyendosporum</name>
    <dbReference type="NCBI Taxonomy" id="69208"/>
    <lineage>
        <taxon>Bacteria</taxon>
        <taxon>Bacillati</taxon>
        <taxon>Bacillota</taxon>
        <taxon>Clostridia</taxon>
        <taxon>Eubacteriales</taxon>
        <taxon>Clostridiaceae</taxon>
        <taxon>Clostridium</taxon>
    </lineage>
</organism>
<evidence type="ECO:0000313" key="1">
    <source>
        <dbReference type="EMBL" id="GIM29877.1"/>
    </source>
</evidence>
<name>A0A919S0I1_9CLOT</name>
<dbReference type="EMBL" id="BOPZ01000023">
    <property type="protein sequence ID" value="GIM29877.1"/>
    <property type="molecule type" value="Genomic_DNA"/>
</dbReference>
<accession>A0A919S0I1</accession>
<protein>
    <submittedName>
        <fullName evidence="1">Uncharacterized protein</fullName>
    </submittedName>
</protein>
<reference evidence="1" key="1">
    <citation type="submission" date="2021-03" db="EMBL/GenBank/DDBJ databases">
        <title>Taxonomic study of Clostridium polyendosporum from meadow-gley soil under rice.</title>
        <authorList>
            <person name="Kobayashi H."/>
            <person name="Tanizawa Y."/>
            <person name="Yagura M."/>
        </authorList>
    </citation>
    <scope>NUCLEOTIDE SEQUENCE</scope>
    <source>
        <strain evidence="1">JCM 30710</strain>
    </source>
</reference>
<dbReference type="AlphaFoldDB" id="A0A919S0I1"/>
<dbReference type="RefSeq" id="WP_212904561.1">
    <property type="nucleotide sequence ID" value="NZ_BOPZ01000023.1"/>
</dbReference>
<evidence type="ECO:0000313" key="2">
    <source>
        <dbReference type="Proteomes" id="UP000679179"/>
    </source>
</evidence>
<proteinExistence type="predicted"/>
<sequence>MKFEIEPTEYDEIFKEDLNLCYEVAESYVNLNSENYAGAFELSKNAWILADRGANLSAEASKLALSYKVGKTDLKDFCYRKYKLMEYIHEMSRIVWRYGQEKSDKKYQVWFARRELNNPDTAL</sequence>
<comment type="caution">
    <text evidence="1">The sequence shown here is derived from an EMBL/GenBank/DDBJ whole genome shotgun (WGS) entry which is preliminary data.</text>
</comment>
<gene>
    <name evidence="1" type="ORF">CPJCM30710_25430</name>
</gene>
<keyword evidence="2" id="KW-1185">Reference proteome</keyword>
<dbReference type="Proteomes" id="UP000679179">
    <property type="component" value="Unassembled WGS sequence"/>
</dbReference>